<dbReference type="Pfam" id="PF13532">
    <property type="entry name" value="2OG-FeII_Oxy_2"/>
    <property type="match status" value="1"/>
</dbReference>
<dbReference type="GO" id="GO:0051213">
    <property type="term" value="F:dioxygenase activity"/>
    <property type="evidence" value="ECO:0007669"/>
    <property type="project" value="UniProtKB-KW"/>
</dbReference>
<dbReference type="RefSeq" id="WP_237868200.1">
    <property type="nucleotide sequence ID" value="NZ_JAKLTR010000001.1"/>
</dbReference>
<dbReference type="InterPro" id="IPR032854">
    <property type="entry name" value="ALKBH3"/>
</dbReference>
<dbReference type="PANTHER" id="PTHR31212:SF4">
    <property type="entry name" value="ALPHA-KETOGLUTARATE-DEPENDENT DIOXYGENASE ALKB HOMOLOG 3"/>
    <property type="match status" value="1"/>
</dbReference>
<dbReference type="Proteomes" id="UP001165367">
    <property type="component" value="Unassembled WGS sequence"/>
</dbReference>
<dbReference type="PROSITE" id="PS51471">
    <property type="entry name" value="FE2OG_OXY"/>
    <property type="match status" value="1"/>
</dbReference>
<organism evidence="2 3">
    <name type="scientific">Terrimonas ginsenosidimutans</name>
    <dbReference type="NCBI Taxonomy" id="2908004"/>
    <lineage>
        <taxon>Bacteria</taxon>
        <taxon>Pseudomonadati</taxon>
        <taxon>Bacteroidota</taxon>
        <taxon>Chitinophagia</taxon>
        <taxon>Chitinophagales</taxon>
        <taxon>Chitinophagaceae</taxon>
        <taxon>Terrimonas</taxon>
    </lineage>
</organism>
<dbReference type="Gene3D" id="2.60.120.590">
    <property type="entry name" value="Alpha-ketoglutarate-dependent dioxygenase AlkB-like"/>
    <property type="match status" value="1"/>
</dbReference>
<sequence length="204" mass="23996">MLTLFEDTQLFNSGELRIKAFDIPDAELTLWEHFIKRDEADTFYNTLLAETPWKQEEITVYDKTHLTPRMCVWYGKNRDPLKPVRALTPTLETIKQKVENACGVQFTSVLVNLYRDGKDGVGWHRDHDRELGPRPVVASVSFGETRPFEIRHKFKKEIEKIRILLNHGSFLLMAGEMQHFWEHQVPKTAKEIKPRINLTFRIVY</sequence>
<keyword evidence="2" id="KW-0223">Dioxygenase</keyword>
<keyword evidence="3" id="KW-1185">Reference proteome</keyword>
<protein>
    <submittedName>
        <fullName evidence="2">Alpha-ketoglutarate-dependent dioxygenase AlkB</fullName>
    </submittedName>
</protein>
<dbReference type="PANTHER" id="PTHR31212">
    <property type="entry name" value="ALPHA-KETOGLUTARATE-DEPENDENT DIOXYGENASE ALKB HOMOLOG 3"/>
    <property type="match status" value="1"/>
</dbReference>
<name>A0ABS9KKX7_9BACT</name>
<keyword evidence="2" id="KW-0560">Oxidoreductase</keyword>
<proteinExistence type="predicted"/>
<evidence type="ECO:0000259" key="1">
    <source>
        <dbReference type="PROSITE" id="PS51471"/>
    </source>
</evidence>
<evidence type="ECO:0000313" key="3">
    <source>
        <dbReference type="Proteomes" id="UP001165367"/>
    </source>
</evidence>
<dbReference type="EMBL" id="JAKLTR010000001">
    <property type="protein sequence ID" value="MCG2612974.1"/>
    <property type="molecule type" value="Genomic_DNA"/>
</dbReference>
<comment type="caution">
    <text evidence="2">The sequence shown here is derived from an EMBL/GenBank/DDBJ whole genome shotgun (WGS) entry which is preliminary data.</text>
</comment>
<reference evidence="2" key="1">
    <citation type="submission" date="2022-01" db="EMBL/GenBank/DDBJ databases">
        <authorList>
            <person name="Jo J.-H."/>
            <person name="Im W.-T."/>
        </authorList>
    </citation>
    <scope>NUCLEOTIDE SEQUENCE</scope>
    <source>
        <strain evidence="2">NA20</strain>
    </source>
</reference>
<evidence type="ECO:0000313" key="2">
    <source>
        <dbReference type="EMBL" id="MCG2612974.1"/>
    </source>
</evidence>
<gene>
    <name evidence="2" type="ORF">LZZ85_01740</name>
</gene>
<dbReference type="InterPro" id="IPR005123">
    <property type="entry name" value="Oxoglu/Fe-dep_dioxygenase_dom"/>
</dbReference>
<dbReference type="SUPFAM" id="SSF51197">
    <property type="entry name" value="Clavaminate synthase-like"/>
    <property type="match status" value="1"/>
</dbReference>
<feature type="domain" description="Fe2OG dioxygenase" evidence="1">
    <location>
        <begin position="105"/>
        <end position="204"/>
    </location>
</feature>
<dbReference type="InterPro" id="IPR027450">
    <property type="entry name" value="AlkB-like"/>
</dbReference>
<dbReference type="InterPro" id="IPR037151">
    <property type="entry name" value="AlkB-like_sf"/>
</dbReference>
<accession>A0ABS9KKX7</accession>